<gene>
    <name evidence="15" type="primary">embA</name>
    <name evidence="15" type="ORF">STSP_66270</name>
</gene>
<evidence type="ECO:0000256" key="7">
    <source>
        <dbReference type="ARBA" id="ARBA00022692"/>
    </source>
</evidence>
<feature type="transmembrane region" description="Helical" evidence="12">
    <location>
        <begin position="92"/>
        <end position="112"/>
    </location>
</feature>
<comment type="subcellular location">
    <subcellularLocation>
        <location evidence="2">Cell membrane</location>
        <topology evidence="2">Multi-pass membrane protein</topology>
    </subcellularLocation>
</comment>
<evidence type="ECO:0000313" key="15">
    <source>
        <dbReference type="EMBL" id="OAH10120.1"/>
    </source>
</evidence>
<feature type="transmembrane region" description="Helical" evidence="12">
    <location>
        <begin position="429"/>
        <end position="448"/>
    </location>
</feature>
<feature type="domain" description="Arabinofuranosyltransferase central" evidence="13">
    <location>
        <begin position="86"/>
        <end position="545"/>
    </location>
</feature>
<evidence type="ECO:0000256" key="2">
    <source>
        <dbReference type="ARBA" id="ARBA00004651"/>
    </source>
</evidence>
<dbReference type="PATRIC" id="fig|1716141.3.peg.6995"/>
<feature type="domain" description="Arabinosyltransferase C-terminal" evidence="14">
    <location>
        <begin position="667"/>
        <end position="907"/>
    </location>
</feature>
<evidence type="ECO:0000259" key="13">
    <source>
        <dbReference type="Pfam" id="PF04602"/>
    </source>
</evidence>
<dbReference type="GO" id="GO:0071766">
    <property type="term" value="P:Actinobacterium-type cell wall biogenesis"/>
    <property type="evidence" value="ECO:0007669"/>
    <property type="project" value="InterPro"/>
</dbReference>
<dbReference type="Pfam" id="PF04602">
    <property type="entry name" value="Arabinose_trans"/>
    <property type="match status" value="1"/>
</dbReference>
<dbReference type="GO" id="GO:0071555">
    <property type="term" value="P:cell wall organization"/>
    <property type="evidence" value="ECO:0007669"/>
    <property type="project" value="UniProtKB-KW"/>
</dbReference>
<dbReference type="InterPro" id="IPR027451">
    <property type="entry name" value="EmbABC_dom1"/>
</dbReference>
<dbReference type="InterPro" id="IPR007680">
    <property type="entry name" value="Arabino_trans_central"/>
</dbReference>
<dbReference type="EMBL" id="LOHS01000158">
    <property type="protein sequence ID" value="OAH10120.1"/>
    <property type="molecule type" value="Genomic_DNA"/>
</dbReference>
<dbReference type="AlphaFoldDB" id="A0A177HHP8"/>
<evidence type="ECO:0000259" key="14">
    <source>
        <dbReference type="Pfam" id="PF14896"/>
    </source>
</evidence>
<evidence type="ECO:0000256" key="1">
    <source>
        <dbReference type="ARBA" id="ARBA00003001"/>
    </source>
</evidence>
<dbReference type="STRING" id="1716141.STSP_66270"/>
<dbReference type="Gene3D" id="2.60.120.940">
    <property type="entry name" value="EmbC, C-terminal domain, subdomain 2"/>
    <property type="match status" value="1"/>
</dbReference>
<evidence type="ECO:0000313" key="16">
    <source>
        <dbReference type="Proteomes" id="UP000077381"/>
    </source>
</evidence>
<reference evidence="15 16" key="1">
    <citation type="submission" date="2015-12" db="EMBL/GenBank/DDBJ databases">
        <title>Genome sequence of Streptomyces sp. G25.</title>
        <authorList>
            <person name="Poehlein A."/>
            <person name="Roettig A."/>
            <person name="Hiessl S."/>
            <person name="Hauschild P."/>
            <person name="Schauer J."/>
            <person name="Madkour M.H."/>
            <person name="Al-Ansari A.M."/>
            <person name="Almakishah N.H."/>
            <person name="Steinbuechel A."/>
            <person name="Daniel R."/>
        </authorList>
    </citation>
    <scope>NUCLEOTIDE SEQUENCE [LARGE SCALE GENOMIC DNA]</scope>
    <source>
        <strain evidence="16">G25(2015)</strain>
    </source>
</reference>
<feature type="transmembrane region" description="Helical" evidence="12">
    <location>
        <begin position="263"/>
        <end position="281"/>
    </location>
</feature>
<comment type="similarity">
    <text evidence="3">Belongs to the emb family.</text>
</comment>
<keyword evidence="16" id="KW-1185">Reference proteome</keyword>
<dbReference type="EC" id="2.4.2.-" evidence="15"/>
<feature type="transmembrane region" description="Helical" evidence="12">
    <location>
        <begin position="537"/>
        <end position="554"/>
    </location>
</feature>
<dbReference type="InterPro" id="IPR042486">
    <property type="entry name" value="Arabino_trans_C_2"/>
</dbReference>
<dbReference type="Pfam" id="PF14896">
    <property type="entry name" value="Arabino_trans_C"/>
    <property type="match status" value="1"/>
</dbReference>
<dbReference type="GO" id="GO:0052636">
    <property type="term" value="F:arabinosyltransferase activity"/>
    <property type="evidence" value="ECO:0007669"/>
    <property type="project" value="InterPro"/>
</dbReference>
<sequence length="913" mass="99236">MVSDHGESQLVYHKRSIRLPQLDGSCTITVRLESGRTPRVDVSGGPSLRLSPGPTPEVVAFLTDLDASTARGMSAVARPYTWFETSPTRIKTFLTATTIACILVVLTLAIRLRRPRTSTATPKRRRVLFDARTALDVSVTTVLAAWLFIGPATHDDGFATMTVRNYAATGDIGNYYRWFNASEAPFTLVQHVMRIPIEFGLSPPLLRLPSMIAGLATWLLLHRTVLPLVCPVTPRIRWRVSLLALVFFLACWLPFNLGVRPEPYIALGTLATFACLLRATAPGTDRPFAWLATASLAAGLTVSVTPGGIAALLILGVFAPRWVPVITAGKPLRTAARWVLMLCPGCAGAVAIFADNTLHSVVVATRLHETMGPSLAWYQEPIRYEYLFDTTFAGTAAKRAAVLLVLTALFVAAVCLLRAVHRLCHAPALVPLTLSTASLFAAMCVAPSKWSHHFGSLAGIGPALLTAVVLLLGKPARARSEEPRTEDRWLGLGGASAVAVTAGLAFMGPNQWLTFNREGLHWTDTPVRPGGVPLDSPILWLAAMGCVGVLAAAMRRRRRAWPVPTLLPAIGLSGMALVSTGLMIGSFALAPFESSSAYSLTRFSYDSVTRSGCGLLDAVEALPLARDGVLRRSDGRSLESGARAQSVNPAKQIQEPYLWTSSTATSGGAKQTGSYTSPWFTLPRLGRHQVLTVWVAGRPQQGNTLSLQFADDGKHLGTRVMRLPPPATRPYADPRHGRPRNWQRFDAWRPLTLASHAVPAGARQVRVRAVDRATDPQGWLSTSAPSVRDVVPLREFLRTIHPLYLDWRLAFLAPCRNDYPRVAHGTAQSVAASIEETSNFGIDQSSQLGGVFIGKYQLSTRTEIPTRAIGSPGLDWGHLYLHTYRIQQDAYDVTVRRVQQSGLNGQGYYVFDQ</sequence>
<dbReference type="GO" id="GO:0005886">
    <property type="term" value="C:plasma membrane"/>
    <property type="evidence" value="ECO:0007669"/>
    <property type="project" value="UniProtKB-SubCell"/>
</dbReference>
<keyword evidence="9 12" id="KW-0472">Membrane</keyword>
<feature type="transmembrane region" description="Helical" evidence="12">
    <location>
        <begin position="133"/>
        <end position="152"/>
    </location>
</feature>
<keyword evidence="4" id="KW-1003">Cell membrane</keyword>
<name>A0A177HHP8_9ACTN</name>
<feature type="transmembrane region" description="Helical" evidence="12">
    <location>
        <begin position="489"/>
        <end position="508"/>
    </location>
</feature>
<feature type="transmembrane region" description="Helical" evidence="12">
    <location>
        <begin position="566"/>
        <end position="590"/>
    </location>
</feature>
<feature type="transmembrane region" description="Helical" evidence="12">
    <location>
        <begin position="400"/>
        <end position="417"/>
    </location>
</feature>
<comment type="function">
    <text evidence="1">Arabinosyl transferase responsible for the polymerization of arabinose into the arabinan of arabinogalactan.</text>
</comment>
<evidence type="ECO:0000256" key="10">
    <source>
        <dbReference type="ARBA" id="ARBA00023316"/>
    </source>
</evidence>
<evidence type="ECO:0000256" key="8">
    <source>
        <dbReference type="ARBA" id="ARBA00022989"/>
    </source>
</evidence>
<feature type="transmembrane region" description="Helical" evidence="12">
    <location>
        <begin position="454"/>
        <end position="473"/>
    </location>
</feature>
<feature type="transmembrane region" description="Helical" evidence="12">
    <location>
        <begin position="288"/>
        <end position="315"/>
    </location>
</feature>
<accession>A0A177HHP8</accession>
<evidence type="ECO:0000256" key="6">
    <source>
        <dbReference type="ARBA" id="ARBA00022679"/>
    </source>
</evidence>
<evidence type="ECO:0000256" key="3">
    <source>
        <dbReference type="ARBA" id="ARBA00008195"/>
    </source>
</evidence>
<proteinExistence type="inferred from homology"/>
<keyword evidence="10" id="KW-0961">Cell wall biogenesis/degradation</keyword>
<feature type="region of interest" description="Disordered" evidence="11">
    <location>
        <begin position="718"/>
        <end position="738"/>
    </location>
</feature>
<evidence type="ECO:0000256" key="9">
    <source>
        <dbReference type="ARBA" id="ARBA00023136"/>
    </source>
</evidence>
<dbReference type="InterPro" id="IPR032731">
    <property type="entry name" value="Arabino_trans_C"/>
</dbReference>
<evidence type="ECO:0000256" key="5">
    <source>
        <dbReference type="ARBA" id="ARBA00022676"/>
    </source>
</evidence>
<keyword evidence="8 12" id="KW-1133">Transmembrane helix</keyword>
<dbReference type="Proteomes" id="UP000077381">
    <property type="component" value="Unassembled WGS sequence"/>
</dbReference>
<dbReference type="Gene3D" id="2.60.120.610">
    <property type="entry name" value="arabinofuranosyltransferase like domain"/>
    <property type="match status" value="1"/>
</dbReference>
<evidence type="ECO:0000256" key="4">
    <source>
        <dbReference type="ARBA" id="ARBA00022475"/>
    </source>
</evidence>
<keyword evidence="6 15" id="KW-0808">Transferase</keyword>
<keyword evidence="5 15" id="KW-0328">Glycosyltransferase</keyword>
<organism evidence="15 16">
    <name type="scientific">Streptomyces jeddahensis</name>
    <dbReference type="NCBI Taxonomy" id="1716141"/>
    <lineage>
        <taxon>Bacteria</taxon>
        <taxon>Bacillati</taxon>
        <taxon>Actinomycetota</taxon>
        <taxon>Actinomycetes</taxon>
        <taxon>Kitasatosporales</taxon>
        <taxon>Streptomycetaceae</taxon>
        <taxon>Streptomyces</taxon>
    </lineage>
</organism>
<feature type="transmembrane region" description="Helical" evidence="12">
    <location>
        <begin position="238"/>
        <end position="257"/>
    </location>
</feature>
<dbReference type="Gene3D" id="3.40.190.160">
    <property type="match status" value="1"/>
</dbReference>
<comment type="caution">
    <text evidence="15">The sequence shown here is derived from an EMBL/GenBank/DDBJ whole genome shotgun (WGS) entry which is preliminary data.</text>
</comment>
<evidence type="ECO:0000256" key="11">
    <source>
        <dbReference type="SAM" id="MobiDB-lite"/>
    </source>
</evidence>
<protein>
    <submittedName>
        <fullName evidence="15">Putative arabinosyltransferase A</fullName>
        <ecNumber evidence="15">2.4.2.-</ecNumber>
    </submittedName>
</protein>
<keyword evidence="7 12" id="KW-0812">Transmembrane</keyword>
<evidence type="ECO:0000256" key="12">
    <source>
        <dbReference type="SAM" id="Phobius"/>
    </source>
</evidence>